<evidence type="ECO:0000313" key="6">
    <source>
        <dbReference type="EMBL" id="KGF45592.1"/>
    </source>
</evidence>
<dbReference type="GO" id="GO:0003796">
    <property type="term" value="F:lysozyme activity"/>
    <property type="evidence" value="ECO:0007669"/>
    <property type="project" value="InterPro"/>
</dbReference>
<dbReference type="SUPFAM" id="SSF51445">
    <property type="entry name" value="(Trans)glycosidases"/>
    <property type="match status" value="1"/>
</dbReference>
<gene>
    <name evidence="6" type="ORF">HMPREF0661_09555</name>
</gene>
<dbReference type="EMBL" id="JRNS01000448">
    <property type="protein sequence ID" value="KGF45592.1"/>
    <property type="molecule type" value="Genomic_DNA"/>
</dbReference>
<dbReference type="PANTHER" id="PTHR34135">
    <property type="entry name" value="LYSOZYME"/>
    <property type="match status" value="1"/>
</dbReference>
<evidence type="ECO:0000256" key="5">
    <source>
        <dbReference type="SAM" id="Phobius"/>
    </source>
</evidence>
<dbReference type="SMART" id="SM00641">
    <property type="entry name" value="Glyco_25"/>
    <property type="match status" value="1"/>
</dbReference>
<evidence type="ECO:0000313" key="7">
    <source>
        <dbReference type="Proteomes" id="UP000029578"/>
    </source>
</evidence>
<dbReference type="Proteomes" id="UP000029578">
    <property type="component" value="Unassembled WGS sequence"/>
</dbReference>
<keyword evidence="5" id="KW-0812">Transmembrane</keyword>
<keyword evidence="5" id="KW-1133">Transmembrane helix</keyword>
<feature type="transmembrane region" description="Helical" evidence="5">
    <location>
        <begin position="12"/>
        <end position="28"/>
    </location>
</feature>
<reference evidence="6 7" key="1">
    <citation type="submission" date="2014-07" db="EMBL/GenBank/DDBJ databases">
        <authorList>
            <person name="McCorrison J."/>
            <person name="Sanka R."/>
            <person name="Torralba M."/>
            <person name="Gillis M."/>
            <person name="Haft D.H."/>
            <person name="Methe B."/>
            <person name="Sutton G."/>
            <person name="Nelson K.E."/>
        </authorList>
    </citation>
    <scope>NUCLEOTIDE SEQUENCE [LARGE SCALE GENOMIC DNA]</scope>
    <source>
        <strain evidence="6 7">DNF00666</strain>
    </source>
</reference>
<dbReference type="InterPro" id="IPR018077">
    <property type="entry name" value="Glyco_hydro_fam25_subgr"/>
</dbReference>
<evidence type="ECO:0000256" key="4">
    <source>
        <dbReference type="ARBA" id="ARBA00023295"/>
    </source>
</evidence>
<dbReference type="InterPro" id="IPR003409">
    <property type="entry name" value="MORN"/>
</dbReference>
<keyword evidence="3 6" id="KW-0378">Hydrolase</keyword>
<dbReference type="Gene3D" id="2.20.110.10">
    <property type="entry name" value="Histone H3 K4-specific methyltransferase SET7/9 N-terminal domain"/>
    <property type="match status" value="1"/>
</dbReference>
<evidence type="ECO:0000256" key="2">
    <source>
        <dbReference type="ARBA" id="ARBA00022737"/>
    </source>
</evidence>
<comment type="caution">
    <text evidence="6">The sequence shown here is derived from an EMBL/GenBank/DDBJ whole genome shotgun (WGS) entry which is preliminary data.</text>
</comment>
<dbReference type="AlphaFoldDB" id="A0A096BSB8"/>
<name>A0A096BSB8_9BACT</name>
<dbReference type="PANTHER" id="PTHR34135:SF2">
    <property type="entry name" value="LYSOZYME"/>
    <property type="match status" value="1"/>
</dbReference>
<dbReference type="PROSITE" id="PS51904">
    <property type="entry name" value="GLYCOSYL_HYDROL_F25_2"/>
    <property type="match status" value="1"/>
</dbReference>
<evidence type="ECO:0000256" key="3">
    <source>
        <dbReference type="ARBA" id="ARBA00022801"/>
    </source>
</evidence>
<dbReference type="InterPro" id="IPR017853">
    <property type="entry name" value="GH"/>
</dbReference>
<dbReference type="GO" id="GO:0016052">
    <property type="term" value="P:carbohydrate catabolic process"/>
    <property type="evidence" value="ECO:0007669"/>
    <property type="project" value="TreeGrafter"/>
</dbReference>
<evidence type="ECO:0000256" key="1">
    <source>
        <dbReference type="ARBA" id="ARBA00010646"/>
    </source>
</evidence>
<proteinExistence type="inferred from homology"/>
<sequence>MFNYRPSRRTLYVGGGILLAFLLIYIVFRCLPPSQEEEDKSAVAIRQEAYYTLEADGKPLAYFADYVDSAFVGGSINKDSIHTRCMTQRGYWVNRLPVVPSCHGRILIRWNYKPLTIVNLKGKGVLRLIRQTMAQMDSELDGLQTKRNEMGYYLRVHSVQDYGYNKIAEYHTEVVQQMDSLRRMIKVLDSLSTSSAQLRIRQQNRYAIQTSSKKAKPTVCNRLEIDKKNDCVLLQTENKRTPIRLITRMQKTGAIDALNTYYKTHAATISSLAKGIRIAGGRYEGESQKNVPNGYGKYYGDDGSFYDGHWKDGKRDGFGIYIAPHEYLQVGEWKADVFKGERLTYTPDRIYGIDLSRHQHEKNNKLYHIYWNKLRITDLGTLSTKTIKGKVDYPVSFAYVKSTEGCTVLNAYYEADYKAARAHGIRTGSYHFFSTMSPGAAQAAYFLKCSKLNKGDLPPVLDVEPTDAQIVAMGGAEVMFRNIRAWMSLVQKRTGKRPILYISQTFANTYMPLAPDLGDNYHIWIARYGEYKPNFKLAYWQLSPDGKVRGIHGDVDINVFNGYRNQYEEFLKRHCF</sequence>
<protein>
    <submittedName>
        <fullName evidence="6">Glycosyl hydrolase family 25</fullName>
    </submittedName>
</protein>
<dbReference type="InterPro" id="IPR002053">
    <property type="entry name" value="Glyco_hydro_25"/>
</dbReference>
<dbReference type="SMART" id="SM00698">
    <property type="entry name" value="MORN"/>
    <property type="match status" value="2"/>
</dbReference>
<organism evidence="6 7">
    <name type="scientific">Prevotella melaninogenica DNF00666</name>
    <dbReference type="NCBI Taxonomy" id="1401073"/>
    <lineage>
        <taxon>Bacteria</taxon>
        <taxon>Pseudomonadati</taxon>
        <taxon>Bacteroidota</taxon>
        <taxon>Bacteroidia</taxon>
        <taxon>Bacteroidales</taxon>
        <taxon>Prevotellaceae</taxon>
        <taxon>Prevotella</taxon>
    </lineage>
</organism>
<keyword evidence="2" id="KW-0677">Repeat</keyword>
<comment type="similarity">
    <text evidence="1">Belongs to the glycosyl hydrolase 25 family.</text>
</comment>
<dbReference type="RefSeq" id="WP_036865891.1">
    <property type="nucleotide sequence ID" value="NZ_JRNS01000448.1"/>
</dbReference>
<accession>A0A096BSB8</accession>
<dbReference type="GO" id="GO:0009253">
    <property type="term" value="P:peptidoglycan catabolic process"/>
    <property type="evidence" value="ECO:0007669"/>
    <property type="project" value="InterPro"/>
</dbReference>
<dbReference type="Gene3D" id="3.20.20.80">
    <property type="entry name" value="Glycosidases"/>
    <property type="match status" value="1"/>
</dbReference>
<keyword evidence="5" id="KW-0472">Membrane</keyword>
<dbReference type="GO" id="GO:0016998">
    <property type="term" value="P:cell wall macromolecule catabolic process"/>
    <property type="evidence" value="ECO:0007669"/>
    <property type="project" value="InterPro"/>
</dbReference>
<dbReference type="Pfam" id="PF01183">
    <property type="entry name" value="Glyco_hydro_25"/>
    <property type="match status" value="1"/>
</dbReference>
<dbReference type="SUPFAM" id="SSF82185">
    <property type="entry name" value="Histone H3 K4-specific methyltransferase SET7/9 N-terminal domain"/>
    <property type="match status" value="1"/>
</dbReference>
<keyword evidence="4" id="KW-0326">Glycosidase</keyword>
<dbReference type="Pfam" id="PF02493">
    <property type="entry name" value="MORN"/>
    <property type="match status" value="2"/>
</dbReference>